<dbReference type="Proteomes" id="UP000079169">
    <property type="component" value="Unplaced"/>
</dbReference>
<feature type="domain" description="PIH1D1/2/3 CS-like" evidence="3">
    <location>
        <begin position="114"/>
        <end position="208"/>
    </location>
</feature>
<dbReference type="Pfam" id="PF18201">
    <property type="entry name" value="PIH1_CS"/>
    <property type="match status" value="1"/>
</dbReference>
<proteinExistence type="inferred from homology"/>
<dbReference type="KEGG" id="dci:103506109"/>
<dbReference type="RefSeq" id="XP_008468711.1">
    <property type="nucleotide sequence ID" value="XM_008470489.3"/>
</dbReference>
<dbReference type="InterPro" id="IPR041442">
    <property type="entry name" value="PIH1D1/2/3_CS-like"/>
</dbReference>
<accession>A0A1S3CVM0</accession>
<dbReference type="GO" id="GO:0005737">
    <property type="term" value="C:cytoplasm"/>
    <property type="evidence" value="ECO:0007669"/>
    <property type="project" value="TreeGrafter"/>
</dbReference>
<dbReference type="AlphaFoldDB" id="A0A1S3CVM0"/>
<dbReference type="InterPro" id="IPR026697">
    <property type="entry name" value="DNAAF6"/>
</dbReference>
<dbReference type="GeneID" id="103506109"/>
<dbReference type="CDD" id="cd06463">
    <property type="entry name" value="p23_like"/>
    <property type="match status" value="1"/>
</dbReference>
<name>A0A1S3CVM0_DIACI</name>
<dbReference type="SUPFAM" id="SSF49764">
    <property type="entry name" value="HSP20-like chaperones"/>
    <property type="match status" value="1"/>
</dbReference>
<evidence type="ECO:0000256" key="1">
    <source>
        <dbReference type="ARBA" id="ARBA00008511"/>
    </source>
</evidence>
<feature type="region of interest" description="Disordered" evidence="2">
    <location>
        <begin position="15"/>
        <end position="87"/>
    </location>
</feature>
<sequence>MDSLFNAADLQNLSNLLNQGGNNNDSDSEEEMCSTSGRKKVGGASRHAPENPRFKVNIRRVTADDPSEESGPSNGKGDSAKTDEEDDKWAIWNKDEVPSMDTLPDDANLDPRITPEYDIMYQQSVTSEDIYLQMGGKTPSSVSCEDMLVTIQLPGEQRENVDCDLTTQHVDIRSIKYRLALPLPHPVLPHLCQATWDSDKSELKLTLRLTREFDCVNF</sequence>
<feature type="compositionally biased region" description="Low complexity" evidence="2">
    <location>
        <begin position="15"/>
        <end position="25"/>
    </location>
</feature>
<dbReference type="GO" id="GO:0051087">
    <property type="term" value="F:protein-folding chaperone binding"/>
    <property type="evidence" value="ECO:0007669"/>
    <property type="project" value="InterPro"/>
</dbReference>
<dbReference type="OMA" id="GSSAKWH"/>
<evidence type="ECO:0000256" key="2">
    <source>
        <dbReference type="SAM" id="MobiDB-lite"/>
    </source>
</evidence>
<dbReference type="GO" id="GO:0070286">
    <property type="term" value="P:axonemal dynein complex assembly"/>
    <property type="evidence" value="ECO:0007669"/>
    <property type="project" value="InterPro"/>
</dbReference>
<protein>
    <submittedName>
        <fullName evidence="5">Protein PIH1D3-like</fullName>
    </submittedName>
</protein>
<reference evidence="5" key="1">
    <citation type="submission" date="2025-08" db="UniProtKB">
        <authorList>
            <consortium name="RefSeq"/>
        </authorList>
    </citation>
    <scope>IDENTIFICATION</scope>
</reference>
<dbReference type="PANTHER" id="PTHR21083">
    <property type="entry name" value="TWISTER"/>
    <property type="match status" value="1"/>
</dbReference>
<dbReference type="GO" id="GO:0045505">
    <property type="term" value="F:dynein intermediate chain binding"/>
    <property type="evidence" value="ECO:0007669"/>
    <property type="project" value="TreeGrafter"/>
</dbReference>
<dbReference type="PaxDb" id="121845-A0A1S3CVM0"/>
<gene>
    <name evidence="5" type="primary">LOC103506109</name>
</gene>
<dbReference type="PANTHER" id="PTHR21083:SF0">
    <property type="entry name" value="DYNEIN AXONEMAL ASSEMBLY FACTOR 6"/>
    <property type="match status" value="1"/>
</dbReference>
<dbReference type="STRING" id="121845.A0A1S3CVM0"/>
<keyword evidence="4" id="KW-1185">Reference proteome</keyword>
<evidence type="ECO:0000313" key="4">
    <source>
        <dbReference type="Proteomes" id="UP000079169"/>
    </source>
</evidence>
<organism evidence="4 5">
    <name type="scientific">Diaphorina citri</name>
    <name type="common">Asian citrus psyllid</name>
    <dbReference type="NCBI Taxonomy" id="121845"/>
    <lineage>
        <taxon>Eukaryota</taxon>
        <taxon>Metazoa</taxon>
        <taxon>Ecdysozoa</taxon>
        <taxon>Arthropoda</taxon>
        <taxon>Hexapoda</taxon>
        <taxon>Insecta</taxon>
        <taxon>Pterygota</taxon>
        <taxon>Neoptera</taxon>
        <taxon>Paraneoptera</taxon>
        <taxon>Hemiptera</taxon>
        <taxon>Sternorrhyncha</taxon>
        <taxon>Psylloidea</taxon>
        <taxon>Psyllidae</taxon>
        <taxon>Diaphorininae</taxon>
        <taxon>Diaphorina</taxon>
    </lineage>
</organism>
<dbReference type="InterPro" id="IPR008978">
    <property type="entry name" value="HSP20-like_chaperone"/>
</dbReference>
<evidence type="ECO:0000313" key="5">
    <source>
        <dbReference type="RefSeq" id="XP_008468711.1"/>
    </source>
</evidence>
<comment type="similarity">
    <text evidence="1">Belongs to the PIH1 family.</text>
</comment>
<evidence type="ECO:0000259" key="3">
    <source>
        <dbReference type="Pfam" id="PF18201"/>
    </source>
</evidence>